<protein>
    <submittedName>
        <fullName evidence="1">Uncharacterized protein</fullName>
    </submittedName>
</protein>
<sequence>MKLIFLTDPRTMKSRWNLRSFVYISIAIIIIVTLVEAKDSGDSDKKEKKGGKNGLCLDPSVIQKAAESDGIDGKDNPEGFAPSKKSKNNFINFCAGKEITNGRQVEEGSCVPTPIGQLPAKTKMTSVKIISPKPKTKLEAKVDFQIEIAVRNIEVGFFTPPKTTYYLSPQQLNGDGLIKGHVHVVIQATDESDTPLDAQNFAFFKGIATRAKNGKIKAAVTGGLPDGNYRICTITSSMNHQPVVMPVAQRGAADDWYVTMTKGAKLSIHVYIFLLVT</sequence>
<comment type="caution">
    <text evidence="1">The sequence shown here is derived from an EMBL/GenBank/DDBJ whole genome shotgun (WGS) entry which is preliminary data.</text>
</comment>
<keyword evidence="2" id="KW-1185">Reference proteome</keyword>
<reference evidence="1" key="1">
    <citation type="submission" date="2022-06" db="EMBL/GenBank/DDBJ databases">
        <authorList>
            <consortium name="SYNGENTA / RWTH Aachen University"/>
        </authorList>
    </citation>
    <scope>NUCLEOTIDE SEQUENCE</scope>
</reference>
<evidence type="ECO:0000313" key="2">
    <source>
        <dbReference type="Proteomes" id="UP001153365"/>
    </source>
</evidence>
<dbReference type="Proteomes" id="UP001153365">
    <property type="component" value="Unassembled WGS sequence"/>
</dbReference>
<proteinExistence type="predicted"/>
<organism evidence="1 2">
    <name type="scientific">Phakopsora pachyrhizi</name>
    <name type="common">Asian soybean rust disease fungus</name>
    <dbReference type="NCBI Taxonomy" id="170000"/>
    <lineage>
        <taxon>Eukaryota</taxon>
        <taxon>Fungi</taxon>
        <taxon>Dikarya</taxon>
        <taxon>Basidiomycota</taxon>
        <taxon>Pucciniomycotina</taxon>
        <taxon>Pucciniomycetes</taxon>
        <taxon>Pucciniales</taxon>
        <taxon>Phakopsoraceae</taxon>
        <taxon>Phakopsora</taxon>
    </lineage>
</organism>
<name>A0AAV0AJT0_PHAPC</name>
<dbReference type="PANTHER" id="PTHR34587">
    <property type="entry name" value="VWFA DOMAIN-CONTAINING PROTEIN"/>
    <property type="match status" value="1"/>
</dbReference>
<gene>
    <name evidence="1" type="ORF">PPACK8108_LOCUS3346</name>
</gene>
<dbReference type="EMBL" id="CALTRL010000607">
    <property type="protein sequence ID" value="CAH7668792.1"/>
    <property type="molecule type" value="Genomic_DNA"/>
</dbReference>
<dbReference type="AlphaFoldDB" id="A0AAV0AJT0"/>
<evidence type="ECO:0000313" key="1">
    <source>
        <dbReference type="EMBL" id="CAH7668792.1"/>
    </source>
</evidence>
<dbReference type="PANTHER" id="PTHR34587:SF2">
    <property type="entry name" value="G-PROTEIN COUPLED RECEPTORS FAMILY 1 PROFILE DOMAIN-CONTAINING PROTEIN"/>
    <property type="match status" value="1"/>
</dbReference>
<accession>A0AAV0AJT0</accession>
<dbReference type="InterPro" id="IPR053216">
    <property type="entry name" value="Appressorial_penetr-assoc"/>
</dbReference>